<feature type="compositionally biased region" description="Polar residues" evidence="1">
    <location>
        <begin position="66"/>
        <end position="80"/>
    </location>
</feature>
<dbReference type="AlphaFoldDB" id="A0A820N1J9"/>
<feature type="region of interest" description="Disordered" evidence="1">
    <location>
        <begin position="11"/>
        <end position="33"/>
    </location>
</feature>
<organism evidence="2 3">
    <name type="scientific">Adineta steineri</name>
    <dbReference type="NCBI Taxonomy" id="433720"/>
    <lineage>
        <taxon>Eukaryota</taxon>
        <taxon>Metazoa</taxon>
        <taxon>Spiralia</taxon>
        <taxon>Gnathifera</taxon>
        <taxon>Rotifera</taxon>
        <taxon>Eurotatoria</taxon>
        <taxon>Bdelloidea</taxon>
        <taxon>Adinetida</taxon>
        <taxon>Adinetidae</taxon>
        <taxon>Adineta</taxon>
    </lineage>
</organism>
<dbReference type="EMBL" id="CAJOAY010025106">
    <property type="protein sequence ID" value="CAF4380545.1"/>
    <property type="molecule type" value="Genomic_DNA"/>
</dbReference>
<sequence length="89" mass="9972">LPVISNIMSWWSPSPTTSPLATKGRSFDLNSGRVESTEDTYAYRMQVQKQSPHAPTHNDDDDDQKITTSTNSDTILNSTDSKLEQKDNQ</sequence>
<name>A0A820N1J9_9BILA</name>
<feature type="region of interest" description="Disordered" evidence="1">
    <location>
        <begin position="47"/>
        <end position="89"/>
    </location>
</feature>
<evidence type="ECO:0000313" key="3">
    <source>
        <dbReference type="Proteomes" id="UP000663881"/>
    </source>
</evidence>
<proteinExistence type="predicted"/>
<reference evidence="2" key="1">
    <citation type="submission" date="2021-02" db="EMBL/GenBank/DDBJ databases">
        <authorList>
            <person name="Nowell W R."/>
        </authorList>
    </citation>
    <scope>NUCLEOTIDE SEQUENCE</scope>
</reference>
<accession>A0A820N1J9</accession>
<comment type="caution">
    <text evidence="2">The sequence shown here is derived from an EMBL/GenBank/DDBJ whole genome shotgun (WGS) entry which is preliminary data.</text>
</comment>
<evidence type="ECO:0000313" key="2">
    <source>
        <dbReference type="EMBL" id="CAF4380545.1"/>
    </source>
</evidence>
<gene>
    <name evidence="2" type="ORF">OKA104_LOCUS50335</name>
</gene>
<evidence type="ECO:0000256" key="1">
    <source>
        <dbReference type="SAM" id="MobiDB-lite"/>
    </source>
</evidence>
<dbReference type="Proteomes" id="UP000663881">
    <property type="component" value="Unassembled WGS sequence"/>
</dbReference>
<protein>
    <submittedName>
        <fullName evidence="2">Uncharacterized protein</fullName>
    </submittedName>
</protein>
<feature type="non-terminal residue" evidence="2">
    <location>
        <position position="1"/>
    </location>
</feature>